<evidence type="ECO:0000256" key="11">
    <source>
        <dbReference type="ARBA" id="ARBA00022949"/>
    </source>
</evidence>
<dbReference type="Pfam" id="PF00028">
    <property type="entry name" value="Cadherin"/>
    <property type="match status" value="7"/>
</dbReference>
<dbReference type="FunFam" id="2.60.40.60:FF:000264">
    <property type="entry name" value="Cadherin-related family member 2"/>
    <property type="match status" value="1"/>
</dbReference>
<dbReference type="RefSeq" id="XP_004371361.1">
    <property type="nucleotide sequence ID" value="XM_004371304.1"/>
</dbReference>
<evidence type="ECO:0000256" key="19">
    <source>
        <dbReference type="PROSITE-ProRule" id="PRU00043"/>
    </source>
</evidence>
<feature type="domain" description="Cadherin" evidence="22">
    <location>
        <begin position="1085"/>
        <end position="1196"/>
    </location>
</feature>
<dbReference type="FunFam" id="2.60.40.60:FF:000252">
    <property type="entry name" value="Cadherin related family member 2"/>
    <property type="match status" value="1"/>
</dbReference>
<feature type="domain" description="Cadherin" evidence="22">
    <location>
        <begin position="416"/>
        <end position="514"/>
    </location>
</feature>
<feature type="compositionally biased region" description="Polar residues" evidence="20">
    <location>
        <begin position="1672"/>
        <end position="1698"/>
    </location>
</feature>
<keyword evidence="4" id="KW-0597">Phosphoprotein</keyword>
<evidence type="ECO:0000256" key="8">
    <source>
        <dbReference type="ARBA" id="ARBA00022782"/>
    </source>
</evidence>
<evidence type="ECO:0000256" key="17">
    <source>
        <dbReference type="ARBA" id="ARBA00064960"/>
    </source>
</evidence>
<dbReference type="Gene3D" id="2.60.40.60">
    <property type="entry name" value="Cadherins"/>
    <property type="match status" value="9"/>
</dbReference>
<keyword evidence="5 21" id="KW-0812">Transmembrane</keyword>
<evidence type="ECO:0000313" key="24">
    <source>
        <dbReference type="RefSeq" id="XP_004371361.1"/>
    </source>
</evidence>
<dbReference type="InterPro" id="IPR020894">
    <property type="entry name" value="Cadherin_CS"/>
</dbReference>
<protein>
    <recommendedName>
        <fullName evidence="18">Cadherin-related family member 2</fullName>
    </recommendedName>
</protein>
<dbReference type="GO" id="GO:0005509">
    <property type="term" value="F:calcium ion binding"/>
    <property type="evidence" value="ECO:0007669"/>
    <property type="project" value="UniProtKB-UniRule"/>
</dbReference>
<keyword evidence="3" id="KW-1003">Cell membrane</keyword>
<dbReference type="PROSITE" id="PS00232">
    <property type="entry name" value="CADHERIN_1"/>
    <property type="match status" value="4"/>
</dbReference>
<dbReference type="GO" id="GO:0030154">
    <property type="term" value="P:cell differentiation"/>
    <property type="evidence" value="ECO:0007669"/>
    <property type="project" value="UniProtKB-KW"/>
</dbReference>
<feature type="domain" description="Cadherin" evidence="22">
    <location>
        <begin position="1326"/>
        <end position="1440"/>
    </location>
</feature>
<feature type="compositionally biased region" description="Low complexity" evidence="20">
    <location>
        <begin position="98"/>
        <end position="117"/>
    </location>
</feature>
<dbReference type="GO" id="GO:0050839">
    <property type="term" value="F:cell adhesion molecule binding"/>
    <property type="evidence" value="ECO:0007669"/>
    <property type="project" value="TreeGrafter"/>
</dbReference>
<comment type="subcellular location">
    <subcellularLocation>
        <location evidence="1">Apical cell membrane</location>
        <topology evidence="1">Single-pass type I membrane protein</topology>
    </subcellularLocation>
    <subcellularLocation>
        <location evidence="2">Cell junction</location>
    </subcellularLocation>
    <subcellularLocation>
        <location evidence="16">Cell projection</location>
        <location evidence="16">Microvillus membrane</location>
        <topology evidence="16">Single-pass type I membrane protein</topology>
    </subcellularLocation>
</comment>
<evidence type="ECO:0000256" key="21">
    <source>
        <dbReference type="SAM" id="Phobius"/>
    </source>
</evidence>
<dbReference type="GO" id="GO:0060429">
    <property type="term" value="P:epithelium development"/>
    <property type="evidence" value="ECO:0007669"/>
    <property type="project" value="UniProtKB-ARBA"/>
</dbReference>
<dbReference type="FunFam" id="2.60.40.60:FF:000245">
    <property type="entry name" value="Cadherin related family member 2"/>
    <property type="match status" value="1"/>
</dbReference>
<organism evidence="23 24">
    <name type="scientific">Trichechus manatus latirostris</name>
    <name type="common">Florida manatee</name>
    <dbReference type="NCBI Taxonomy" id="127582"/>
    <lineage>
        <taxon>Eukaryota</taxon>
        <taxon>Metazoa</taxon>
        <taxon>Chordata</taxon>
        <taxon>Craniata</taxon>
        <taxon>Vertebrata</taxon>
        <taxon>Euteleostomi</taxon>
        <taxon>Mammalia</taxon>
        <taxon>Eutheria</taxon>
        <taxon>Afrotheria</taxon>
        <taxon>Sirenia</taxon>
        <taxon>Trichechidae</taxon>
        <taxon>Trichechus</taxon>
    </lineage>
</organism>
<keyword evidence="8" id="KW-0221">Differentiation</keyword>
<feature type="compositionally biased region" description="Basic residues" evidence="20">
    <location>
        <begin position="135"/>
        <end position="145"/>
    </location>
</feature>
<keyword evidence="11" id="KW-0965">Cell junction</keyword>
<evidence type="ECO:0000313" key="23">
    <source>
        <dbReference type="Proteomes" id="UP000248480"/>
    </source>
</evidence>
<dbReference type="PRINTS" id="PR00205">
    <property type="entry name" value="CADHERIN"/>
</dbReference>
<evidence type="ECO:0000256" key="6">
    <source>
        <dbReference type="ARBA" id="ARBA00022729"/>
    </source>
</evidence>
<evidence type="ECO:0000259" key="22">
    <source>
        <dbReference type="PROSITE" id="PS50268"/>
    </source>
</evidence>
<dbReference type="GeneID" id="101357861"/>
<dbReference type="PANTHER" id="PTHR24026">
    <property type="entry name" value="FAT ATYPICAL CADHERIN-RELATED"/>
    <property type="match status" value="1"/>
</dbReference>
<dbReference type="GO" id="GO:0016324">
    <property type="term" value="C:apical plasma membrane"/>
    <property type="evidence" value="ECO:0007669"/>
    <property type="project" value="UniProtKB-SubCell"/>
</dbReference>
<evidence type="ECO:0000256" key="13">
    <source>
        <dbReference type="ARBA" id="ARBA00023136"/>
    </source>
</evidence>
<feature type="transmembrane region" description="Helical" evidence="21">
    <location>
        <begin position="332"/>
        <end position="359"/>
    </location>
</feature>
<dbReference type="InterPro" id="IPR002126">
    <property type="entry name" value="Cadherin-like_dom"/>
</dbReference>
<accession>A0A2Y9DBQ4</accession>
<keyword evidence="9 19" id="KW-0106">Calcium</keyword>
<dbReference type="InParanoid" id="A0A2Y9DBQ4"/>
<evidence type="ECO:0000256" key="1">
    <source>
        <dbReference type="ARBA" id="ARBA00004247"/>
    </source>
</evidence>
<evidence type="ECO:0000256" key="16">
    <source>
        <dbReference type="ARBA" id="ARBA00060382"/>
    </source>
</evidence>
<dbReference type="STRING" id="127582.A0A2Y9DBQ4"/>
<dbReference type="FunFam" id="2.60.40.60:FF:000168">
    <property type="entry name" value="Cadherin-related family member 2"/>
    <property type="match status" value="1"/>
</dbReference>
<keyword evidence="14" id="KW-0966">Cell projection</keyword>
<feature type="region of interest" description="Disordered" evidence="20">
    <location>
        <begin position="1648"/>
        <end position="1698"/>
    </location>
</feature>
<name>A0A2Y9DBQ4_TRIMA</name>
<reference evidence="24" key="1">
    <citation type="submission" date="2025-08" db="UniProtKB">
        <authorList>
            <consortium name="RefSeq"/>
        </authorList>
    </citation>
    <scope>IDENTIFICATION</scope>
</reference>
<evidence type="ECO:0000256" key="5">
    <source>
        <dbReference type="ARBA" id="ARBA00022692"/>
    </source>
</evidence>
<feature type="domain" description="Cadherin" evidence="22">
    <location>
        <begin position="976"/>
        <end position="1084"/>
    </location>
</feature>
<feature type="domain" description="Cadherin" evidence="22">
    <location>
        <begin position="515"/>
        <end position="631"/>
    </location>
</feature>
<dbReference type="FunFam" id="2.60.40.60:FF:000221">
    <property type="entry name" value="Cadherin related family member 2"/>
    <property type="match status" value="1"/>
</dbReference>
<dbReference type="Proteomes" id="UP000248480">
    <property type="component" value="Unplaced"/>
</dbReference>
<dbReference type="SMART" id="SM00112">
    <property type="entry name" value="CA"/>
    <property type="match status" value="9"/>
</dbReference>
<evidence type="ECO:0000256" key="7">
    <source>
        <dbReference type="ARBA" id="ARBA00022737"/>
    </source>
</evidence>
<dbReference type="FunFam" id="2.60.40.60:FF:000098">
    <property type="entry name" value="cadherin-23 isoform X1"/>
    <property type="match status" value="1"/>
</dbReference>
<evidence type="ECO:0000256" key="20">
    <source>
        <dbReference type="SAM" id="MobiDB-lite"/>
    </source>
</evidence>
<feature type="region of interest" description="Disordered" evidence="20">
    <location>
        <begin position="23"/>
        <end position="50"/>
    </location>
</feature>
<evidence type="ECO:0000256" key="10">
    <source>
        <dbReference type="ARBA" id="ARBA00022889"/>
    </source>
</evidence>
<feature type="domain" description="Cadherin" evidence="22">
    <location>
        <begin position="758"/>
        <end position="870"/>
    </location>
</feature>
<comment type="subunit">
    <text evidence="17">Part of the IMAC/intermicrovillar adhesion complex/intermicrovillar tip-link complex composed of ANKS4B, MYO7B, USH1C, CDHR2 and CDHR5. Interacts with MAST2. Interacts (via cytoplasmic domain) with USH1C and MYO7B; required for proper localization of CDHR2 to microvilli tips and its function in brush border differentiation.</text>
</comment>
<proteinExistence type="predicted"/>
<dbReference type="PROSITE" id="PS50268">
    <property type="entry name" value="CADHERIN_2"/>
    <property type="match status" value="9"/>
</dbReference>
<keyword evidence="6" id="KW-0732">Signal</keyword>
<keyword evidence="13 21" id="KW-0472">Membrane</keyword>
<keyword evidence="7" id="KW-0677">Repeat</keyword>
<feature type="domain" description="Cadherin" evidence="22">
    <location>
        <begin position="632"/>
        <end position="743"/>
    </location>
</feature>
<dbReference type="FunCoup" id="A0A2Y9DBQ4">
    <property type="interactions" value="57"/>
</dbReference>
<evidence type="ECO:0000256" key="15">
    <source>
        <dbReference type="ARBA" id="ARBA00059631"/>
    </source>
</evidence>
<evidence type="ECO:0000256" key="14">
    <source>
        <dbReference type="ARBA" id="ARBA00023273"/>
    </source>
</evidence>
<dbReference type="CDD" id="cd11304">
    <property type="entry name" value="Cadherin_repeat"/>
    <property type="match status" value="9"/>
</dbReference>
<evidence type="ECO:0000256" key="18">
    <source>
        <dbReference type="ARBA" id="ARBA00067497"/>
    </source>
</evidence>
<evidence type="ECO:0000256" key="3">
    <source>
        <dbReference type="ARBA" id="ARBA00022475"/>
    </source>
</evidence>
<dbReference type="FunFam" id="2.60.40.60:FF:000094">
    <property type="entry name" value="protocadherin gamma-C4 isoform X2"/>
    <property type="match status" value="2"/>
</dbReference>
<evidence type="ECO:0000256" key="2">
    <source>
        <dbReference type="ARBA" id="ARBA00004282"/>
    </source>
</evidence>
<comment type="function">
    <text evidence="15">Intermicrovillar adhesion molecule that forms, via its extracellular domain, calcium-dependent heterophilic complexes with CDHR5 on adjacent microvilli. Thereby, controls the packing of microvilli at the apical membrane of epithelial cells. Through its cytoplasmic domain, interacts with microvillus cytoplasmic proteins to form the intermicrovillar adhesion complex/IMAC. This complex plays a central role in microvilli and epithelial brush border differentiation. May also play a role in cell-cell adhesion and contact inhibition in epithelial cells.</text>
</comment>
<dbReference type="FunFam" id="2.60.40.60:FF:000101">
    <property type="entry name" value="FAT atypical cadherin 4"/>
    <property type="match status" value="1"/>
</dbReference>
<dbReference type="GO" id="GO:0031528">
    <property type="term" value="C:microvillus membrane"/>
    <property type="evidence" value="ECO:0007669"/>
    <property type="project" value="UniProtKB-SubCell"/>
</dbReference>
<dbReference type="GO" id="GO:0007156">
    <property type="term" value="P:homophilic cell adhesion via plasma membrane adhesion molecules"/>
    <property type="evidence" value="ECO:0007669"/>
    <property type="project" value="InterPro"/>
</dbReference>
<dbReference type="OrthoDB" id="6491773at2759"/>
<feature type="transmembrane region" description="Helical" evidence="21">
    <location>
        <begin position="1538"/>
        <end position="1563"/>
    </location>
</feature>
<dbReference type="GO" id="GO:0070161">
    <property type="term" value="C:anchoring junction"/>
    <property type="evidence" value="ECO:0007669"/>
    <property type="project" value="UniProtKB-SubCell"/>
</dbReference>
<dbReference type="CTD" id="54825"/>
<dbReference type="InterPro" id="IPR015919">
    <property type="entry name" value="Cadherin-like_sf"/>
</dbReference>
<evidence type="ECO:0000256" key="9">
    <source>
        <dbReference type="ARBA" id="ARBA00022837"/>
    </source>
</evidence>
<gene>
    <name evidence="24" type="primary">CDHR2</name>
</gene>
<keyword evidence="10" id="KW-0130">Cell adhesion</keyword>
<dbReference type="SUPFAM" id="SSF49313">
    <property type="entry name" value="Cadherin-like"/>
    <property type="match status" value="9"/>
</dbReference>
<keyword evidence="12 21" id="KW-1133">Transmembrane helix</keyword>
<keyword evidence="23" id="KW-1185">Reference proteome</keyword>
<feature type="domain" description="Cadherin" evidence="22">
    <location>
        <begin position="1198"/>
        <end position="1316"/>
    </location>
</feature>
<dbReference type="PANTHER" id="PTHR24026:SF133">
    <property type="entry name" value="CADHERIN-RELATED FAMILY MEMBER 2"/>
    <property type="match status" value="1"/>
</dbReference>
<feature type="region of interest" description="Disordered" evidence="20">
    <location>
        <begin position="83"/>
        <end position="154"/>
    </location>
</feature>
<feature type="domain" description="Cadherin" evidence="22">
    <location>
        <begin position="871"/>
        <end position="976"/>
    </location>
</feature>
<evidence type="ECO:0000256" key="4">
    <source>
        <dbReference type="ARBA" id="ARBA00022553"/>
    </source>
</evidence>
<dbReference type="KEGG" id="tmu:101357861"/>
<evidence type="ECO:0000256" key="12">
    <source>
        <dbReference type="ARBA" id="ARBA00022989"/>
    </source>
</evidence>
<sequence length="1698" mass="183913">MTALGCRNLSPEASVSKAWVQAAPLSGGRHRRAAEQRGSGSPRRQRAPALREQTEALLEAPALLSRPAAAPYRSMLIGPGRYLGPRRGSTPTGSRRVAPCCSRGSRSRCSPRAACRGPPLRPGAVEPSAALTTRARARGPRRLRSFGRENHKTQGPFKESLLLGEFVRLLQPRIRARASLDQSTYDVFWGRVSPAPEKLLRSRNCGRIRPAGTTTPSVPRCSSACRSGLVVCGLGLQSRHTSAPHLGPALLPPPKLWPVPPEKSACPETVPIFACRRLSTTPRPLLGHRKLEGGEDKVAEPLELEEKDHTRPHPTPITNLIPTSISITTSNAIYITTFIITNVIIAFILTLLHIIIASFHTATLTSIVRPPHGIVTVSCPSPLWVPPDVMAWPWLSCILLPALVVSVAANTAPIFQQNMTVVTLAEDLPVGAQVFWLVATDRDGDPLTYGISGTYAYFFHVTPSTGEVSLASPLDYETIFNFGITISVHDSQNNAVQKEMQVIVEDRNDNAPVFQNISFSTSIKETLPVGSVVTTVLAKDKDTGSGGLVVYFIDKVIPDAADNQHLFRILANGSIVLNGSLSYNNKSAFYQLELKACDSGGLYQGKIITQCSSSVFLSISVIDQPDLDPQFVRESYVASVTEDAPKGTSVLKVEAVDSDKGINDLVTYSISNSTRPGWFDIKADGVIVVNGSLDREQLLEEDEEVQVQVTATETQLNIYGQDAKVSIWVTLRVTDVNDHKPEFYNCTLLTCTFTSEEAQVNFTGSVDEHASARIPIDNLTLVAYDPDKGSNGTFLLSLGGPDAAAFSVSPERAVGSAEVQLLVRVSSVVDYERQTVMLVQVVATDSVSQNSSIATVTIHVRDINDHQPTFPESLYVLTVPEHSANGYVVTNSIHATDPDTGEGGHITYSLLPGNGEELFEVNPDNGTVTVRNSEKLDREVQAVYYLTLQATDGGNLSGTTMLQISLLDINDKAPVVSGSYNIFVQEEQNISVTIQASDEDQPDTNNSRLYFSLLPSPYSENFSVNPDTGLLRSLGPLDREAINSTLGGRIVLTVRVSDGGVPVHSTEVNVTINVEDINDNLPVFNQSSYNFSVLERDPGALVGVVVAWDADQTEANNRISFSLSGSGSNNFLLRGSLLGSGWAMGHLQLPVDVSLDYETQVFFDLIVNAMDPDPQGEATATVHVNVIDVNDRPPTLDPASLRGIRVAENGSQYGLVAQVVAEDVDTDAQLVVQFMNVICTKAGVDVGSLCHGWFSVVANGSVFINQSEAIDYEACDLVTLVVRAYDVMTDPRFQAYSDNGTLPITIEDVNDNAPYFIPVNKTFVIIPELMAPNQQVASVQARDDDSGNNGAIQFSIFQVAFVSKDGTMSFPNVFRISTSSEANVFTGNIELVTNLDATLQGTYQVTVQAQDRPSIGAAQEAKITLNLFTVDQSYRVRLQFSTSKAEVGANLEDIKATLAQATRTTVYTVSIQDIDSTTRARGRSYLDAYFVFPNGSALTLNELSVNIRQDQDSLTQLLRLGLVVLGSQEIQEESHLPMVIALSALGVVLLLVLLVAITVIVCVRKSYRRKLWAMKAAKEARKTAAGEMSSAPAIPGTNMYNTERANPVLNLPTEDLGFGSLASFNDLDHISLNSLDENTVHLDRNRQETNAGQTEPLPSWVEPDAEPLSLVLSETQESTSGLQESLSFTDNAPDTTDL</sequence>